<sequence length="90" mass="10400">MLYGSRYATVAQRIGERDVLLHEEVGYWLWDPSEGQVLRCFTVPRGWRWLPVGRRRLPPPFRLVAEVGSDTYGICSNRSSTRSSRRCATN</sequence>
<dbReference type="SUPFAM" id="SSF50814">
    <property type="entry name" value="Lipocalins"/>
    <property type="match status" value="1"/>
</dbReference>
<dbReference type="Gene3D" id="2.40.128.20">
    <property type="match status" value="1"/>
</dbReference>
<organism evidence="1 2">
    <name type="scientific">Candidatus Nitrospira nitrificans</name>
    <dbReference type="NCBI Taxonomy" id="1742973"/>
    <lineage>
        <taxon>Bacteria</taxon>
        <taxon>Pseudomonadati</taxon>
        <taxon>Nitrospirota</taxon>
        <taxon>Nitrospiria</taxon>
        <taxon>Nitrospirales</taxon>
        <taxon>Nitrospiraceae</taxon>
        <taxon>Nitrospira</taxon>
    </lineage>
</organism>
<keyword evidence="2" id="KW-1185">Reference proteome</keyword>
<dbReference type="STRING" id="1742973.COMA2_120063"/>
<evidence type="ECO:0000313" key="2">
    <source>
        <dbReference type="Proteomes" id="UP000198736"/>
    </source>
</evidence>
<dbReference type="AlphaFoldDB" id="A0A0S4L5U0"/>
<protein>
    <submittedName>
        <fullName evidence="1">Uncharacterized protein</fullName>
    </submittedName>
</protein>
<dbReference type="EMBL" id="CZPZ01000004">
    <property type="protein sequence ID" value="CUS33089.1"/>
    <property type="molecule type" value="Genomic_DNA"/>
</dbReference>
<dbReference type="Proteomes" id="UP000198736">
    <property type="component" value="Unassembled WGS sequence"/>
</dbReference>
<gene>
    <name evidence="1" type="ORF">COMA2_120063</name>
</gene>
<reference evidence="2" key="1">
    <citation type="submission" date="2015-10" db="EMBL/GenBank/DDBJ databases">
        <authorList>
            <person name="Luecker S."/>
            <person name="Luecker S."/>
        </authorList>
    </citation>
    <scope>NUCLEOTIDE SEQUENCE [LARGE SCALE GENOMIC DNA]</scope>
</reference>
<proteinExistence type="predicted"/>
<evidence type="ECO:0000313" key="1">
    <source>
        <dbReference type="EMBL" id="CUS33089.1"/>
    </source>
</evidence>
<name>A0A0S4L5U0_9BACT</name>
<dbReference type="InterPro" id="IPR012674">
    <property type="entry name" value="Calycin"/>
</dbReference>
<accession>A0A0S4L5U0</accession>